<sequence>MIRQMLQENWTVNPVGSRERLPATVPGSVYADLLNNGKLEDPYWRDNELAALKVMEQDYEYRLRFTPAAGVWSCRRQMLRFEGIDTVADLFLNGSPLGHTENMHRIFEFEVTGKLLKGENELLAVLRSPTRFIREQYEKSPADGSSDAMKGFPSLRKAHCMFGWDWGPRLPDAGLWRPVSLLGIDGGRIESVQVRQKHREGSVELFLTPQFDYVGEEPLTYTAELFSPDGTVETAEDSSGIIEVANPKLWWPHGYGEQPLYTLKVTAYAGDREADCWQRCIGLRTVTVRREPDEYGESFAHEVNGVQIFAMGADYIPEDNLLSRVTPERTRKLLEQCTAANFNCIRVWGGGYYPDDAFYDACDELGLLVWQDCMFACAVYNLSPEFAENVRMEIEDNAKRLRHHASLALWCGNNEMEMFVDEGMWVRTPRQKADYIRMYEYLIPKAIRRQDPDTFYWPASPSSGGAFDKPNDPARGDVHNWDVWHGFAPFSEYRKHSFRYLSEFGFESFPCLKTVETYTLPEDRNLFSYVMEKHQRCERGNALTMAYLQQMFRYPTSFETALYASQLLQGEAIRYGVEHFRRIRGICMGAIYWQLNDCWPVASWASIDYTGRWKALHYYAKRFFAPVLLSCCEEGMLTQNTNVNAEPYKMEKSVRFSVSNETMEDHACTVRWSLRDRSGHILREETVSLVAPKLQSVWLDKVELPEADPFRSYVSYELLISGVRTSGGTVIFSLPKYFDYPDPILCCRVEGEEIVVTAKAYAKSVEIQNEEEDLLLSDNYFDMDPGEYRVKVLSGKTDGIRLRSVYDIR</sequence>
<evidence type="ECO:0000256" key="2">
    <source>
        <dbReference type="ARBA" id="ARBA00004613"/>
    </source>
</evidence>
<evidence type="ECO:0000256" key="11">
    <source>
        <dbReference type="ARBA" id="ARBA00041069"/>
    </source>
</evidence>
<keyword evidence="6" id="KW-0964">Secreted</keyword>
<dbReference type="Gene3D" id="2.60.40.10">
    <property type="entry name" value="Immunoglobulins"/>
    <property type="match status" value="2"/>
</dbReference>
<dbReference type="PANTHER" id="PTHR43730:SF1">
    <property type="entry name" value="BETA-MANNOSIDASE"/>
    <property type="match status" value="1"/>
</dbReference>
<evidence type="ECO:0000256" key="7">
    <source>
        <dbReference type="ARBA" id="ARBA00022801"/>
    </source>
</evidence>
<evidence type="ECO:0000313" key="17">
    <source>
        <dbReference type="EMBL" id="MCQ4840824.1"/>
    </source>
</evidence>
<dbReference type="Pfam" id="PF17786">
    <property type="entry name" value="Mannosidase_ig"/>
    <property type="match status" value="1"/>
</dbReference>
<dbReference type="InterPro" id="IPR017853">
    <property type="entry name" value="GH"/>
</dbReference>
<comment type="subcellular location">
    <subcellularLocation>
        <location evidence="2">Secreted</location>
    </subcellularLocation>
</comment>
<feature type="domain" description="Glycoside hydrolase family 2 immunoglobulin-like beta-sandwich" evidence="13">
    <location>
        <begin position="189"/>
        <end position="284"/>
    </location>
</feature>
<dbReference type="InterPro" id="IPR041447">
    <property type="entry name" value="Mannosidase_ig"/>
</dbReference>
<accession>A0ABT1S1L5</accession>
<dbReference type="SUPFAM" id="SSF51445">
    <property type="entry name" value="(Trans)glycosidases"/>
    <property type="match status" value="1"/>
</dbReference>
<dbReference type="InterPro" id="IPR006102">
    <property type="entry name" value="Ig-like_GH2"/>
</dbReference>
<evidence type="ECO:0000256" key="5">
    <source>
        <dbReference type="ARBA" id="ARBA00012754"/>
    </source>
</evidence>
<evidence type="ECO:0000256" key="4">
    <source>
        <dbReference type="ARBA" id="ARBA00011738"/>
    </source>
</evidence>
<dbReference type="Proteomes" id="UP001524473">
    <property type="component" value="Unassembled WGS sequence"/>
</dbReference>
<dbReference type="InterPro" id="IPR041625">
    <property type="entry name" value="Beta-mannosidase_Ig"/>
</dbReference>
<evidence type="ECO:0000259" key="15">
    <source>
        <dbReference type="Pfam" id="PF17786"/>
    </source>
</evidence>
<evidence type="ECO:0000259" key="16">
    <source>
        <dbReference type="Pfam" id="PF22666"/>
    </source>
</evidence>
<evidence type="ECO:0000313" key="18">
    <source>
        <dbReference type="Proteomes" id="UP001524473"/>
    </source>
</evidence>
<dbReference type="Pfam" id="PF00703">
    <property type="entry name" value="Glyco_hydro_2"/>
    <property type="match status" value="1"/>
</dbReference>
<evidence type="ECO:0000259" key="13">
    <source>
        <dbReference type="Pfam" id="PF00703"/>
    </source>
</evidence>
<evidence type="ECO:0000256" key="1">
    <source>
        <dbReference type="ARBA" id="ARBA00000829"/>
    </source>
</evidence>
<comment type="caution">
    <text evidence="17">The sequence shown here is derived from an EMBL/GenBank/DDBJ whole genome shotgun (WGS) entry which is preliminary data.</text>
</comment>
<dbReference type="PANTHER" id="PTHR43730">
    <property type="entry name" value="BETA-MANNOSIDASE"/>
    <property type="match status" value="1"/>
</dbReference>
<dbReference type="RefSeq" id="WP_256192068.1">
    <property type="nucleotide sequence ID" value="NZ_JANFZG010000029.1"/>
</dbReference>
<gene>
    <name evidence="17" type="ORF">NE695_12995</name>
</gene>
<evidence type="ECO:0000256" key="12">
    <source>
        <dbReference type="ARBA" id="ARBA00041614"/>
    </source>
</evidence>
<dbReference type="InterPro" id="IPR036156">
    <property type="entry name" value="Beta-gal/glucu_dom_sf"/>
</dbReference>
<keyword evidence="9" id="KW-0326">Glycosidase</keyword>
<comment type="subunit">
    <text evidence="4">Homodimer.</text>
</comment>
<dbReference type="InterPro" id="IPR054593">
    <property type="entry name" value="Beta-mannosidase-like_N2"/>
</dbReference>
<name>A0ABT1S1L5_9FIRM</name>
<dbReference type="Gene3D" id="2.60.120.260">
    <property type="entry name" value="Galactose-binding domain-like"/>
    <property type="match status" value="1"/>
</dbReference>
<dbReference type="InterPro" id="IPR050887">
    <property type="entry name" value="Beta-mannosidase_GH2"/>
</dbReference>
<feature type="domain" description="Beta-mannosidase Ig-fold" evidence="14">
    <location>
        <begin position="751"/>
        <end position="807"/>
    </location>
</feature>
<comment type="similarity">
    <text evidence="10">Belongs to the glycosyl hydrolase 2 family. Beta-mannosidase B subfamily.</text>
</comment>
<evidence type="ECO:0000256" key="10">
    <source>
        <dbReference type="ARBA" id="ARBA00038429"/>
    </source>
</evidence>
<evidence type="ECO:0000256" key="6">
    <source>
        <dbReference type="ARBA" id="ARBA00022525"/>
    </source>
</evidence>
<dbReference type="EC" id="3.2.1.25" evidence="5"/>
<dbReference type="Gene3D" id="3.20.20.80">
    <property type="entry name" value="Glycosidases"/>
    <property type="match status" value="1"/>
</dbReference>
<dbReference type="SUPFAM" id="SSF49785">
    <property type="entry name" value="Galactose-binding domain-like"/>
    <property type="match status" value="1"/>
</dbReference>
<dbReference type="InterPro" id="IPR013783">
    <property type="entry name" value="Ig-like_fold"/>
</dbReference>
<protein>
    <recommendedName>
        <fullName evidence="11">Beta-mannosidase B</fullName>
        <ecNumber evidence="5">3.2.1.25</ecNumber>
    </recommendedName>
    <alternativeName>
        <fullName evidence="12">Mannanase B</fullName>
    </alternativeName>
</protein>
<dbReference type="InterPro" id="IPR008979">
    <property type="entry name" value="Galactose-bd-like_sf"/>
</dbReference>
<organism evidence="17 18">
    <name type="scientific">Neglectibacter timonensis</name>
    <dbReference type="NCBI Taxonomy" id="1776382"/>
    <lineage>
        <taxon>Bacteria</taxon>
        <taxon>Bacillati</taxon>
        <taxon>Bacillota</taxon>
        <taxon>Clostridia</taxon>
        <taxon>Eubacteriales</taxon>
        <taxon>Oscillospiraceae</taxon>
        <taxon>Neglectibacter</taxon>
    </lineage>
</organism>
<reference evidence="17 18" key="1">
    <citation type="submission" date="2022-06" db="EMBL/GenBank/DDBJ databases">
        <title>Isolation of gut microbiota from human fecal samples.</title>
        <authorList>
            <person name="Pamer E.G."/>
            <person name="Barat B."/>
            <person name="Waligurski E."/>
            <person name="Medina S."/>
            <person name="Paddock L."/>
            <person name="Mostad J."/>
        </authorList>
    </citation>
    <scope>NUCLEOTIDE SEQUENCE [LARGE SCALE GENOMIC DNA]</scope>
    <source>
        <strain evidence="17 18">DFI.9.73</strain>
    </source>
</reference>
<dbReference type="Pfam" id="PF17753">
    <property type="entry name" value="Ig_mannosidase"/>
    <property type="match status" value="1"/>
</dbReference>
<comment type="catalytic activity">
    <reaction evidence="1">
        <text>Hydrolysis of terminal, non-reducing beta-D-mannose residues in beta-D-mannosides.</text>
        <dbReference type="EC" id="3.2.1.25"/>
    </reaction>
</comment>
<feature type="domain" description="Mannosidase Ig/CBM-like" evidence="15">
    <location>
        <begin position="654"/>
        <end position="737"/>
    </location>
</feature>
<evidence type="ECO:0000259" key="14">
    <source>
        <dbReference type="Pfam" id="PF17753"/>
    </source>
</evidence>
<dbReference type="EMBL" id="JANFZH010000031">
    <property type="protein sequence ID" value="MCQ4840824.1"/>
    <property type="molecule type" value="Genomic_DNA"/>
</dbReference>
<dbReference type="SUPFAM" id="SSF49303">
    <property type="entry name" value="beta-Galactosidase/glucuronidase domain"/>
    <property type="match status" value="2"/>
</dbReference>
<keyword evidence="7 17" id="KW-0378">Hydrolase</keyword>
<dbReference type="Pfam" id="PF22666">
    <property type="entry name" value="Glyco_hydro_2_N2"/>
    <property type="match status" value="1"/>
</dbReference>
<dbReference type="GO" id="GO:0016787">
    <property type="term" value="F:hydrolase activity"/>
    <property type="evidence" value="ECO:0007669"/>
    <property type="project" value="UniProtKB-KW"/>
</dbReference>
<comment type="pathway">
    <text evidence="3">Glycan metabolism; N-glycan degradation.</text>
</comment>
<evidence type="ECO:0000256" key="3">
    <source>
        <dbReference type="ARBA" id="ARBA00004740"/>
    </source>
</evidence>
<evidence type="ECO:0000256" key="9">
    <source>
        <dbReference type="ARBA" id="ARBA00023295"/>
    </source>
</evidence>
<keyword evidence="8" id="KW-0325">Glycoprotein</keyword>
<evidence type="ECO:0000256" key="8">
    <source>
        <dbReference type="ARBA" id="ARBA00023180"/>
    </source>
</evidence>
<feature type="domain" description="Beta-mannosidase-like galactose-binding" evidence="16">
    <location>
        <begin position="10"/>
        <end position="177"/>
    </location>
</feature>
<proteinExistence type="inferred from homology"/>
<keyword evidence="18" id="KW-1185">Reference proteome</keyword>